<proteinExistence type="predicted"/>
<evidence type="ECO:0000313" key="3">
    <source>
        <dbReference type="Proteomes" id="UP000824998"/>
    </source>
</evidence>
<dbReference type="Proteomes" id="UP000824998">
    <property type="component" value="Unassembled WGS sequence"/>
</dbReference>
<feature type="region of interest" description="Disordered" evidence="1">
    <location>
        <begin position="124"/>
        <end position="323"/>
    </location>
</feature>
<sequence length="382" mass="40135">MAAQAPQPVGQAPRQKHPLDVLQSMLNGVLIETGKALKGSNKDGSKAQVGITSRPIQGTIPAAVATFQQALDELEIDIIRSKSVLLRDLEELRSKRIALENPTPIVEPVADNSIPTIGTLAPKSQFQTQPSAQPSAQHSIQPSKSPIIKKDPLTKSPQKPHTSIKPPQPTEAPKEPTSKASGPAKTKQTPSPPASAPTNNTQVDSKPVGLGIQTESQPDPNAPSTAGPNDSAIDSLFDFSDKDENNVDISNFGNPVSFFGPDTQNPDQSLTQNSTFDRSTFGSNSQDVAIATSNANPNSNAVSNSNPTPAAPGGNENAVDDKQIDDLLDIGDLGDNDAMDLDLNLDMFGAEDSVFDDMFVDGGGMSGGGSDGNYDNAYFSLD</sequence>
<evidence type="ECO:0000313" key="2">
    <source>
        <dbReference type="EMBL" id="KAG9232154.1"/>
    </source>
</evidence>
<gene>
    <name evidence="2" type="ORF">BJ875DRAFT_94008</name>
</gene>
<feature type="compositionally biased region" description="Polar residues" evidence="1">
    <location>
        <begin position="124"/>
        <end position="144"/>
    </location>
</feature>
<organism evidence="2 3">
    <name type="scientific">Amylocarpus encephaloides</name>
    <dbReference type="NCBI Taxonomy" id="45428"/>
    <lineage>
        <taxon>Eukaryota</taxon>
        <taxon>Fungi</taxon>
        <taxon>Dikarya</taxon>
        <taxon>Ascomycota</taxon>
        <taxon>Pezizomycotina</taxon>
        <taxon>Leotiomycetes</taxon>
        <taxon>Helotiales</taxon>
        <taxon>Helotiales incertae sedis</taxon>
        <taxon>Amylocarpus</taxon>
    </lineage>
</organism>
<reference evidence="2" key="1">
    <citation type="journal article" date="2021" name="IMA Fungus">
        <title>Genomic characterization of three marine fungi, including Emericellopsis atlantica sp. nov. with signatures of a generalist lifestyle and marine biomass degradation.</title>
        <authorList>
            <person name="Hagestad O.C."/>
            <person name="Hou L."/>
            <person name="Andersen J.H."/>
            <person name="Hansen E.H."/>
            <person name="Altermark B."/>
            <person name="Li C."/>
            <person name="Kuhnert E."/>
            <person name="Cox R.J."/>
            <person name="Crous P.W."/>
            <person name="Spatafora J.W."/>
            <person name="Lail K."/>
            <person name="Amirebrahimi M."/>
            <person name="Lipzen A."/>
            <person name="Pangilinan J."/>
            <person name="Andreopoulos W."/>
            <person name="Hayes R.D."/>
            <person name="Ng V."/>
            <person name="Grigoriev I.V."/>
            <person name="Jackson S.A."/>
            <person name="Sutton T.D.S."/>
            <person name="Dobson A.D.W."/>
            <person name="Rama T."/>
        </authorList>
    </citation>
    <scope>NUCLEOTIDE SEQUENCE</scope>
    <source>
        <strain evidence="2">TRa018bII</strain>
    </source>
</reference>
<feature type="compositionally biased region" description="Polar residues" evidence="1">
    <location>
        <begin position="213"/>
        <end position="228"/>
    </location>
</feature>
<keyword evidence="3" id="KW-1185">Reference proteome</keyword>
<dbReference type="AlphaFoldDB" id="A0A9P8C362"/>
<dbReference type="OrthoDB" id="5409998at2759"/>
<name>A0A9P8C362_9HELO</name>
<comment type="caution">
    <text evidence="2">The sequence shown here is derived from an EMBL/GenBank/DDBJ whole genome shotgun (WGS) entry which is preliminary data.</text>
</comment>
<dbReference type="EMBL" id="MU251563">
    <property type="protein sequence ID" value="KAG9232154.1"/>
    <property type="molecule type" value="Genomic_DNA"/>
</dbReference>
<feature type="compositionally biased region" description="Polar residues" evidence="1">
    <location>
        <begin position="262"/>
        <end position="287"/>
    </location>
</feature>
<evidence type="ECO:0000256" key="1">
    <source>
        <dbReference type="SAM" id="MobiDB-lite"/>
    </source>
</evidence>
<protein>
    <submittedName>
        <fullName evidence="2">Uncharacterized protein</fullName>
    </submittedName>
</protein>
<feature type="compositionally biased region" description="Low complexity" evidence="1">
    <location>
        <begin position="289"/>
        <end position="312"/>
    </location>
</feature>
<accession>A0A9P8C362</accession>